<keyword evidence="3" id="KW-1185">Reference proteome</keyword>
<dbReference type="EMBL" id="CM009749">
    <property type="protein sequence ID" value="PUZ75076.1"/>
    <property type="molecule type" value="Genomic_DNA"/>
</dbReference>
<feature type="region of interest" description="Disordered" evidence="1">
    <location>
        <begin position="1"/>
        <end position="48"/>
    </location>
</feature>
<organism evidence="2 3">
    <name type="scientific">Panicum hallii var. hallii</name>
    <dbReference type="NCBI Taxonomy" id="1504633"/>
    <lineage>
        <taxon>Eukaryota</taxon>
        <taxon>Viridiplantae</taxon>
        <taxon>Streptophyta</taxon>
        <taxon>Embryophyta</taxon>
        <taxon>Tracheophyta</taxon>
        <taxon>Spermatophyta</taxon>
        <taxon>Magnoliopsida</taxon>
        <taxon>Liliopsida</taxon>
        <taxon>Poales</taxon>
        <taxon>Poaceae</taxon>
        <taxon>PACMAD clade</taxon>
        <taxon>Panicoideae</taxon>
        <taxon>Panicodae</taxon>
        <taxon>Paniceae</taxon>
        <taxon>Panicinae</taxon>
        <taxon>Panicum</taxon>
        <taxon>Panicum sect. Panicum</taxon>
    </lineage>
</organism>
<name>A0A2T7F4R2_9POAL</name>
<evidence type="ECO:0000313" key="3">
    <source>
        <dbReference type="Proteomes" id="UP000244336"/>
    </source>
</evidence>
<dbReference type="Proteomes" id="UP000244336">
    <property type="component" value="Chromosome 1"/>
</dbReference>
<feature type="region of interest" description="Disordered" evidence="1">
    <location>
        <begin position="60"/>
        <end position="90"/>
    </location>
</feature>
<proteinExistence type="predicted"/>
<evidence type="ECO:0000256" key="1">
    <source>
        <dbReference type="SAM" id="MobiDB-lite"/>
    </source>
</evidence>
<dbReference type="Gramene" id="PUZ75076">
    <property type="protein sequence ID" value="PUZ75076"/>
    <property type="gene ID" value="GQ55_1G119500"/>
</dbReference>
<protein>
    <submittedName>
        <fullName evidence="2">Uncharacterized protein</fullName>
    </submittedName>
</protein>
<evidence type="ECO:0000313" key="2">
    <source>
        <dbReference type="EMBL" id="PUZ75076.1"/>
    </source>
</evidence>
<gene>
    <name evidence="2" type="ORF">GQ55_1G119500</name>
</gene>
<reference evidence="2 3" key="1">
    <citation type="submission" date="2018-04" db="EMBL/GenBank/DDBJ databases">
        <title>WGS assembly of Panicum hallii var. hallii HAL2.</title>
        <authorList>
            <person name="Lovell J."/>
            <person name="Jenkins J."/>
            <person name="Lowry D."/>
            <person name="Mamidi S."/>
            <person name="Sreedasyam A."/>
            <person name="Weng X."/>
            <person name="Barry K."/>
            <person name="Bonette J."/>
            <person name="Campitelli B."/>
            <person name="Daum C."/>
            <person name="Gordon S."/>
            <person name="Gould B."/>
            <person name="Lipzen A."/>
            <person name="MacQueen A."/>
            <person name="Palacio-Mejia J."/>
            <person name="Plott C."/>
            <person name="Shakirov E."/>
            <person name="Shu S."/>
            <person name="Yoshinaga Y."/>
            <person name="Zane M."/>
            <person name="Rokhsar D."/>
            <person name="Grimwood J."/>
            <person name="Schmutz J."/>
            <person name="Juenger T."/>
        </authorList>
    </citation>
    <scope>NUCLEOTIDE SEQUENCE [LARGE SCALE GENOMIC DNA]</scope>
    <source>
        <strain evidence="3">cv. HAL2</strain>
    </source>
</reference>
<dbReference type="AlphaFoldDB" id="A0A2T7F4R2"/>
<accession>A0A2T7F4R2</accession>
<feature type="compositionally biased region" description="Low complexity" evidence="1">
    <location>
        <begin position="66"/>
        <end position="75"/>
    </location>
</feature>
<sequence length="113" mass="11924">MRGGQSSGRAHRRAEDGQGAPAGRGQAELDSRGAGGRGGRSWAGRTGARMAARARLAWHRQAGACRSSARTAPAERTTRARAWRTGARRGAGARFARCGSGAWVNERRARARG</sequence>